<accession>A0AA96ZT42</accession>
<dbReference type="AlphaFoldDB" id="A0AA96ZT42"/>
<proteinExistence type="predicted"/>
<dbReference type="KEGG" id="mehf:MmiHf6_00310"/>
<evidence type="ECO:0000313" key="2">
    <source>
        <dbReference type="Proteomes" id="UP001302978"/>
    </source>
</evidence>
<evidence type="ECO:0000313" key="1">
    <source>
        <dbReference type="EMBL" id="WNY22746.1"/>
    </source>
</evidence>
<protein>
    <submittedName>
        <fullName evidence="1">Uncharacterized protein</fullName>
    </submittedName>
</protein>
<name>A0AA96ZT42_9EURY</name>
<keyword evidence="2" id="KW-1185">Reference proteome</keyword>
<reference evidence="1 2" key="1">
    <citation type="submission" date="2023-07" db="EMBL/GenBank/DDBJ databases">
        <title>Closed genoem sequence of Methanomicrococcus sp. Hf6.</title>
        <authorList>
            <person name="Poehlein A."/>
            <person name="Protasov E."/>
            <person name="Platt K."/>
            <person name="Reeh H."/>
            <person name="Daniel R."/>
            <person name="Brune A."/>
        </authorList>
    </citation>
    <scope>NUCLEOTIDE SEQUENCE [LARGE SCALE GENOMIC DNA]</scope>
    <source>
        <strain evidence="1 2">Hf6</strain>
    </source>
</reference>
<dbReference type="EMBL" id="CP131059">
    <property type="protein sequence ID" value="WNY22746.1"/>
    <property type="molecule type" value="Genomic_DNA"/>
</dbReference>
<sequence length="96" mass="10175">MRLIKISNLQIQTAGNSGGKVGSEISIIGMEDAEPLRAFIMDFVRGTAPVTAVTGGEETVGVAVNFAEAANHSAEMETLISEVSAIRKLLEEQKNN</sequence>
<organism evidence="1 2">
    <name type="scientific">Methanimicrococcus hongohii</name>
    <dbReference type="NCBI Taxonomy" id="3028295"/>
    <lineage>
        <taxon>Archaea</taxon>
        <taxon>Methanobacteriati</taxon>
        <taxon>Methanobacteriota</taxon>
        <taxon>Stenosarchaea group</taxon>
        <taxon>Methanomicrobia</taxon>
        <taxon>Methanosarcinales</taxon>
        <taxon>Methanosarcinaceae</taxon>
        <taxon>Methanimicrococcus</taxon>
    </lineage>
</organism>
<gene>
    <name evidence="1" type="ORF">MmiHf6_00310</name>
</gene>
<dbReference type="Proteomes" id="UP001302978">
    <property type="component" value="Chromosome"/>
</dbReference>